<reference evidence="2" key="1">
    <citation type="journal article" date="2015" name="Genome Announc.">
        <title>Genome sequence of the AIDS-associated pathogen Penicillium marneffei (ATCC18224) and its near taxonomic relative Talaromyces stipitatus (ATCC10500).</title>
        <authorList>
            <person name="Nierman W.C."/>
            <person name="Fedorova-Abrams N.D."/>
            <person name="Andrianopoulos A."/>
        </authorList>
    </citation>
    <scope>NUCLEOTIDE SEQUENCE [LARGE SCALE GENOMIC DNA]</scope>
    <source>
        <strain evidence="2">ATCC 10500 / CBS 375.48 / QM 6759 / NRRL 1006</strain>
    </source>
</reference>
<dbReference type="Proteomes" id="UP000001745">
    <property type="component" value="Unassembled WGS sequence"/>
</dbReference>
<dbReference type="EMBL" id="EQ962657">
    <property type="protein sequence ID" value="EED14889.1"/>
    <property type="molecule type" value="Genomic_DNA"/>
</dbReference>
<evidence type="ECO:0000313" key="1">
    <source>
        <dbReference type="EMBL" id="EED14889.1"/>
    </source>
</evidence>
<evidence type="ECO:0000313" key="2">
    <source>
        <dbReference type="Proteomes" id="UP000001745"/>
    </source>
</evidence>
<proteinExistence type="predicted"/>
<dbReference type="AlphaFoldDB" id="B8MKP0"/>
<dbReference type="VEuPathDB" id="FungiDB:TSTA_043600"/>
<organism evidence="1 2">
    <name type="scientific">Talaromyces stipitatus (strain ATCC 10500 / CBS 375.48 / QM 6759 / NRRL 1006)</name>
    <name type="common">Penicillium stipitatum</name>
    <dbReference type="NCBI Taxonomy" id="441959"/>
    <lineage>
        <taxon>Eukaryota</taxon>
        <taxon>Fungi</taxon>
        <taxon>Dikarya</taxon>
        <taxon>Ascomycota</taxon>
        <taxon>Pezizomycotina</taxon>
        <taxon>Eurotiomycetes</taxon>
        <taxon>Eurotiomycetidae</taxon>
        <taxon>Eurotiales</taxon>
        <taxon>Trichocomaceae</taxon>
        <taxon>Talaromyces</taxon>
        <taxon>Talaromyces sect. Talaromyces</taxon>
    </lineage>
</organism>
<sequence>MCGKWISPDAPSAIFQVPTPVPKIASPAFDDGDYDVFEDYYQHKYIEYSVDDRNDDDDDNCSWRSYINFGYGSIYNYHGCCDYFANFGNDINYVNVNHRPQFDTIIYRDDLNRFIHEHCLDDHDDEFDEYFGDLDFERDMVVIMQLMIPKDDIFREYISYRA</sequence>
<accession>B8MKP0</accession>
<dbReference type="RefSeq" id="XP_002484842.1">
    <property type="nucleotide sequence ID" value="XM_002484797.1"/>
</dbReference>
<dbReference type="HOGENOM" id="CLU_1636546_0_0_1"/>
<keyword evidence="2" id="KW-1185">Reference proteome</keyword>
<name>B8MKP0_TALSN</name>
<dbReference type="InParanoid" id="B8MKP0"/>
<dbReference type="GeneID" id="8097868"/>
<gene>
    <name evidence="1" type="ORF">TSTA_043600</name>
</gene>
<protein>
    <submittedName>
        <fullName evidence="1">Uncharacterized protein</fullName>
    </submittedName>
</protein>